<evidence type="ECO:0000313" key="2">
    <source>
        <dbReference type="EMBL" id="AEE16027.1"/>
    </source>
</evidence>
<dbReference type="RefSeq" id="WP_013757746.1">
    <property type="nucleotide sequence ID" value="NC_015500.1"/>
</dbReference>
<keyword evidence="3" id="KW-1185">Reference proteome</keyword>
<evidence type="ECO:0000313" key="3">
    <source>
        <dbReference type="Proteomes" id="UP000006546"/>
    </source>
</evidence>
<keyword evidence="1" id="KW-0732">Signal</keyword>
<dbReference type="OrthoDB" id="359290at2"/>
<organism evidence="2 3">
    <name type="scientific">Treponema brennaborense (strain DSM 12168 / CIP 105900 / DD5/3)</name>
    <dbReference type="NCBI Taxonomy" id="906968"/>
    <lineage>
        <taxon>Bacteria</taxon>
        <taxon>Pseudomonadati</taxon>
        <taxon>Spirochaetota</taxon>
        <taxon>Spirochaetia</taxon>
        <taxon>Spirochaetales</taxon>
        <taxon>Treponemataceae</taxon>
        <taxon>Treponema</taxon>
    </lineage>
</organism>
<dbReference type="KEGG" id="tbe:Trebr_0584"/>
<dbReference type="Proteomes" id="UP000006546">
    <property type="component" value="Chromosome"/>
</dbReference>
<gene>
    <name evidence="2" type="ordered locus">Trebr_0584</name>
</gene>
<sequence length="230" mass="24964">MQKQITAVCAILWCALCAFAGDAAAFADIGFSKDSGTYVFGQYGMTDKTYTAYAEIYTVDIAKNDFVPNGVFKISDTTGKSGSDVYADLLKKQAPFLKKYAPVPVSPDSMLYIRDDESKRATDEIVFKDFGQTGEKALYFHVRLVPLYEGKGSGLKSSFYIVAEKKHADGTLVERKVVGNPDIKRAGVTGYAVNAIFTAPDGKGLVFVVEKTLGDASGVSIRYMVETAVF</sequence>
<accession>F4LPT5</accession>
<protein>
    <recommendedName>
        <fullName evidence="4">DUF2259 domain-containing protein</fullName>
    </recommendedName>
</protein>
<feature type="signal peptide" evidence="1">
    <location>
        <begin position="1"/>
        <end position="20"/>
    </location>
</feature>
<reference evidence="3" key="1">
    <citation type="submission" date="2011-04" db="EMBL/GenBank/DDBJ databases">
        <title>The complete genome of Treponema brennaborense DSM 12168.</title>
        <authorList>
            <person name="Lucas S."/>
            <person name="Han J."/>
            <person name="Lapidus A."/>
            <person name="Bruce D."/>
            <person name="Goodwin L."/>
            <person name="Pitluck S."/>
            <person name="Peters L."/>
            <person name="Kyrpides N."/>
            <person name="Mavromatis K."/>
            <person name="Ivanova N."/>
            <person name="Mikhailova N."/>
            <person name="Pagani I."/>
            <person name="Teshima H."/>
            <person name="Detter J.C."/>
            <person name="Tapia R."/>
            <person name="Han C."/>
            <person name="Land M."/>
            <person name="Hauser L."/>
            <person name="Markowitz V."/>
            <person name="Cheng J.-F."/>
            <person name="Hugenholtz P."/>
            <person name="Woyke T."/>
            <person name="Wu D."/>
            <person name="Gronow S."/>
            <person name="Wellnitz S."/>
            <person name="Brambilla E."/>
            <person name="Klenk H.-P."/>
            <person name="Eisen J.A."/>
        </authorList>
    </citation>
    <scope>NUCLEOTIDE SEQUENCE [LARGE SCALE GENOMIC DNA]</scope>
    <source>
        <strain evidence="3">DSM 12168 / CIP 105900 / DD5/3</strain>
    </source>
</reference>
<dbReference type="AlphaFoldDB" id="F4LPT5"/>
<dbReference type="eggNOG" id="COG5497">
    <property type="taxonomic scope" value="Bacteria"/>
</dbReference>
<evidence type="ECO:0008006" key="4">
    <source>
        <dbReference type="Google" id="ProtNLM"/>
    </source>
</evidence>
<name>F4LPT5_TREBD</name>
<dbReference type="EMBL" id="CP002696">
    <property type="protein sequence ID" value="AEE16027.1"/>
    <property type="molecule type" value="Genomic_DNA"/>
</dbReference>
<feature type="chain" id="PRO_5003317913" description="DUF2259 domain-containing protein" evidence="1">
    <location>
        <begin position="21"/>
        <end position="230"/>
    </location>
</feature>
<proteinExistence type="predicted"/>
<dbReference type="InterPro" id="IPR018725">
    <property type="entry name" value="DUF2259_secreted"/>
</dbReference>
<dbReference type="HOGENOM" id="CLU_1219100_0_0_12"/>
<dbReference type="Pfam" id="PF10016">
    <property type="entry name" value="DUF2259"/>
    <property type="match status" value="1"/>
</dbReference>
<evidence type="ECO:0000256" key="1">
    <source>
        <dbReference type="SAM" id="SignalP"/>
    </source>
</evidence>